<dbReference type="AlphaFoldDB" id="A0A2A4I8G0"/>
<dbReference type="RefSeq" id="WP_096640671.1">
    <property type="nucleotide sequence ID" value="NZ_JBHIWA010000031.1"/>
</dbReference>
<evidence type="ECO:0000256" key="1">
    <source>
        <dbReference type="ARBA" id="ARBA00004383"/>
    </source>
</evidence>
<evidence type="ECO:0000256" key="4">
    <source>
        <dbReference type="ARBA" id="ARBA00022475"/>
    </source>
</evidence>
<reference evidence="12 13" key="1">
    <citation type="submission" date="2017-09" db="EMBL/GenBank/DDBJ databases">
        <title>Sphingomonas adhaesiva DSM 7418, whole genome shotgun sequence.</title>
        <authorList>
            <person name="Feng G."/>
            <person name="Zhu H."/>
        </authorList>
    </citation>
    <scope>NUCLEOTIDE SEQUENCE [LARGE SCALE GENOMIC DNA]</scope>
    <source>
        <strain evidence="12 13">DSM 7418</strain>
    </source>
</reference>
<feature type="region of interest" description="Disordered" evidence="10">
    <location>
        <begin position="104"/>
        <end position="129"/>
    </location>
</feature>
<dbReference type="GO" id="GO:0055085">
    <property type="term" value="P:transmembrane transport"/>
    <property type="evidence" value="ECO:0007669"/>
    <property type="project" value="InterPro"/>
</dbReference>
<evidence type="ECO:0000259" key="11">
    <source>
        <dbReference type="PROSITE" id="PS52015"/>
    </source>
</evidence>
<evidence type="ECO:0000256" key="3">
    <source>
        <dbReference type="ARBA" id="ARBA00022448"/>
    </source>
</evidence>
<feature type="region of interest" description="Disordered" evidence="10">
    <location>
        <begin position="204"/>
        <end position="237"/>
    </location>
</feature>
<dbReference type="Pfam" id="PF03544">
    <property type="entry name" value="TonB_C"/>
    <property type="match status" value="1"/>
</dbReference>
<keyword evidence="13" id="KW-1185">Reference proteome</keyword>
<evidence type="ECO:0000313" key="12">
    <source>
        <dbReference type="EMBL" id="PCG15257.1"/>
    </source>
</evidence>
<keyword evidence="4" id="KW-1003">Cell membrane</keyword>
<dbReference type="PANTHER" id="PTHR33446:SF2">
    <property type="entry name" value="PROTEIN TONB"/>
    <property type="match status" value="1"/>
</dbReference>
<keyword evidence="5" id="KW-0997">Cell inner membrane</keyword>
<dbReference type="PROSITE" id="PS52015">
    <property type="entry name" value="TONB_CTD"/>
    <property type="match status" value="1"/>
</dbReference>
<feature type="compositionally biased region" description="Gly residues" evidence="10">
    <location>
        <begin position="112"/>
        <end position="127"/>
    </location>
</feature>
<dbReference type="InterPro" id="IPR006260">
    <property type="entry name" value="TonB/TolA_C"/>
</dbReference>
<evidence type="ECO:0000256" key="7">
    <source>
        <dbReference type="ARBA" id="ARBA00022927"/>
    </source>
</evidence>
<comment type="subcellular location">
    <subcellularLocation>
        <location evidence="1">Cell inner membrane</location>
        <topology evidence="1">Single-pass membrane protein</topology>
        <orientation evidence="1">Periplasmic side</orientation>
    </subcellularLocation>
</comment>
<protein>
    <submittedName>
        <fullName evidence="12">Energy transducer TonB</fullName>
    </submittedName>
</protein>
<evidence type="ECO:0000313" key="13">
    <source>
        <dbReference type="Proteomes" id="UP000218323"/>
    </source>
</evidence>
<keyword evidence="7" id="KW-0653">Protein transport</keyword>
<keyword evidence="8" id="KW-1133">Transmembrane helix</keyword>
<feature type="domain" description="TonB C-terminal" evidence="11">
    <location>
        <begin position="129"/>
        <end position="221"/>
    </location>
</feature>
<dbReference type="InterPro" id="IPR051045">
    <property type="entry name" value="TonB-dependent_transducer"/>
</dbReference>
<evidence type="ECO:0000256" key="2">
    <source>
        <dbReference type="ARBA" id="ARBA00006555"/>
    </source>
</evidence>
<keyword evidence="6" id="KW-0812">Transmembrane</keyword>
<accession>A0A2A4I8G0</accession>
<evidence type="ECO:0000256" key="9">
    <source>
        <dbReference type="ARBA" id="ARBA00023136"/>
    </source>
</evidence>
<name>A0A2A4I8G0_9SPHN</name>
<dbReference type="Proteomes" id="UP000218323">
    <property type="component" value="Unassembled WGS sequence"/>
</dbReference>
<comment type="similarity">
    <text evidence="2">Belongs to the TonB family.</text>
</comment>
<keyword evidence="3" id="KW-0813">Transport</keyword>
<keyword evidence="9" id="KW-0472">Membrane</keyword>
<dbReference type="GO" id="GO:0031992">
    <property type="term" value="F:energy transducer activity"/>
    <property type="evidence" value="ECO:0007669"/>
    <property type="project" value="TreeGrafter"/>
</dbReference>
<proteinExistence type="inferred from homology"/>
<gene>
    <name evidence="12" type="ORF">COA07_06970</name>
</gene>
<evidence type="ECO:0000256" key="5">
    <source>
        <dbReference type="ARBA" id="ARBA00022519"/>
    </source>
</evidence>
<dbReference type="InterPro" id="IPR037682">
    <property type="entry name" value="TonB_C"/>
</dbReference>
<evidence type="ECO:0000256" key="6">
    <source>
        <dbReference type="ARBA" id="ARBA00022692"/>
    </source>
</evidence>
<dbReference type="PANTHER" id="PTHR33446">
    <property type="entry name" value="PROTEIN TONB-RELATED"/>
    <property type="match status" value="1"/>
</dbReference>
<dbReference type="GO" id="GO:0015031">
    <property type="term" value="P:protein transport"/>
    <property type="evidence" value="ECO:0007669"/>
    <property type="project" value="UniProtKB-KW"/>
</dbReference>
<dbReference type="SUPFAM" id="SSF74653">
    <property type="entry name" value="TolA/TonB C-terminal domain"/>
    <property type="match status" value="1"/>
</dbReference>
<evidence type="ECO:0000256" key="8">
    <source>
        <dbReference type="ARBA" id="ARBA00022989"/>
    </source>
</evidence>
<sequence>MTGTRRAERVVVGSLVIALHAAAGWWLLAPGEAMPRPTPSVSLATFDVPPPAPAPPPLATDVSGRSSVRAPARAANPAPLVAPPPLVTVPPPVPLVAAPVAGSGTSAQAGGTATGKGTGAEGDGNGAAGTPARLLRGAIRARDYPVAERRARIEGVVTVRFTVTPDGRATACRTMRSSGNGSLDATTCRLIEQRFRYAPARDAGGVPRAEERGWQQRWWIDAPATAPDNDDAPPPGP</sequence>
<comment type="caution">
    <text evidence="12">The sequence shown here is derived from an EMBL/GenBank/DDBJ whole genome shotgun (WGS) entry which is preliminary data.</text>
</comment>
<dbReference type="GO" id="GO:0098797">
    <property type="term" value="C:plasma membrane protein complex"/>
    <property type="evidence" value="ECO:0007669"/>
    <property type="project" value="TreeGrafter"/>
</dbReference>
<dbReference type="NCBIfam" id="TIGR01352">
    <property type="entry name" value="tonB_Cterm"/>
    <property type="match status" value="1"/>
</dbReference>
<dbReference type="Gene3D" id="3.30.1150.10">
    <property type="match status" value="1"/>
</dbReference>
<dbReference type="EMBL" id="NWVC01000002">
    <property type="protein sequence ID" value="PCG15257.1"/>
    <property type="molecule type" value="Genomic_DNA"/>
</dbReference>
<organism evidence="12 13">
    <name type="scientific">Sphingomonas adhaesiva</name>
    <dbReference type="NCBI Taxonomy" id="28212"/>
    <lineage>
        <taxon>Bacteria</taxon>
        <taxon>Pseudomonadati</taxon>
        <taxon>Pseudomonadota</taxon>
        <taxon>Alphaproteobacteria</taxon>
        <taxon>Sphingomonadales</taxon>
        <taxon>Sphingomonadaceae</taxon>
        <taxon>Sphingomonas</taxon>
    </lineage>
</organism>
<evidence type="ECO:0000256" key="10">
    <source>
        <dbReference type="SAM" id="MobiDB-lite"/>
    </source>
</evidence>